<organism evidence="2 3">
    <name type="scientific">Candidatus Pullilachnospira stercoravium</name>
    <dbReference type="NCBI Taxonomy" id="2840913"/>
    <lineage>
        <taxon>Bacteria</taxon>
        <taxon>Bacillati</taxon>
        <taxon>Bacillota</taxon>
        <taxon>Clostridia</taxon>
        <taxon>Lachnospirales</taxon>
        <taxon>Lachnospiraceae</taxon>
        <taxon>Lachnospiraceae incertae sedis</taxon>
        <taxon>Candidatus Pullilachnospira</taxon>
    </lineage>
</organism>
<proteinExistence type="predicted"/>
<protein>
    <submittedName>
        <fullName evidence="2">Uncharacterized protein</fullName>
    </submittedName>
</protein>
<comment type="caution">
    <text evidence="2">The sequence shown here is derived from an EMBL/GenBank/DDBJ whole genome shotgun (WGS) entry which is preliminary data.</text>
</comment>
<name>A0A9D1T6S6_9FIRM</name>
<sequence>MREVPSQTVFCWILAVLFLGIGIYFLWHMAAAGKILKKGLRGEYLIQYCFPVWSAPFTRNPNRGHVQVKTENGELCELTLEIDGVTEQKIRKEKRQERMILLTMPEEGWTSVATGRQME</sequence>
<keyword evidence="1" id="KW-0472">Membrane</keyword>
<dbReference type="EMBL" id="DVON01000236">
    <property type="protein sequence ID" value="HIV13677.1"/>
    <property type="molecule type" value="Genomic_DNA"/>
</dbReference>
<feature type="transmembrane region" description="Helical" evidence="1">
    <location>
        <begin position="6"/>
        <end position="27"/>
    </location>
</feature>
<accession>A0A9D1T6S6</accession>
<reference evidence="2" key="1">
    <citation type="submission" date="2020-10" db="EMBL/GenBank/DDBJ databases">
        <authorList>
            <person name="Gilroy R."/>
        </authorList>
    </citation>
    <scope>NUCLEOTIDE SEQUENCE</scope>
    <source>
        <strain evidence="2">ChiBcec2-4451</strain>
    </source>
</reference>
<evidence type="ECO:0000313" key="2">
    <source>
        <dbReference type="EMBL" id="HIV13677.1"/>
    </source>
</evidence>
<keyword evidence="1" id="KW-0812">Transmembrane</keyword>
<dbReference type="Proteomes" id="UP000886723">
    <property type="component" value="Unassembled WGS sequence"/>
</dbReference>
<gene>
    <name evidence="2" type="ORF">IAA63_11130</name>
</gene>
<keyword evidence="1" id="KW-1133">Transmembrane helix</keyword>
<evidence type="ECO:0000256" key="1">
    <source>
        <dbReference type="SAM" id="Phobius"/>
    </source>
</evidence>
<reference evidence="2" key="2">
    <citation type="journal article" date="2021" name="PeerJ">
        <title>Extensive microbial diversity within the chicken gut microbiome revealed by metagenomics and culture.</title>
        <authorList>
            <person name="Gilroy R."/>
            <person name="Ravi A."/>
            <person name="Getino M."/>
            <person name="Pursley I."/>
            <person name="Horton D.L."/>
            <person name="Alikhan N.F."/>
            <person name="Baker D."/>
            <person name="Gharbi K."/>
            <person name="Hall N."/>
            <person name="Watson M."/>
            <person name="Adriaenssens E.M."/>
            <person name="Foster-Nyarko E."/>
            <person name="Jarju S."/>
            <person name="Secka A."/>
            <person name="Antonio M."/>
            <person name="Oren A."/>
            <person name="Chaudhuri R.R."/>
            <person name="La Ragione R."/>
            <person name="Hildebrand F."/>
            <person name="Pallen M.J."/>
        </authorList>
    </citation>
    <scope>NUCLEOTIDE SEQUENCE</scope>
    <source>
        <strain evidence="2">ChiBcec2-4451</strain>
    </source>
</reference>
<dbReference type="AlphaFoldDB" id="A0A9D1T6S6"/>
<evidence type="ECO:0000313" key="3">
    <source>
        <dbReference type="Proteomes" id="UP000886723"/>
    </source>
</evidence>